<sequence length="170" mass="18604">MGIEYRRLQRSVLEDRHAESLAAVDRLADELRRALEAESVAIDVAHVHGASSAAVQSIVSSILKDRLGFREEQLLSPDDGLVSKPRPDFFHRLGPGQGVIAEVERGGTVTNNHDLKDIWKEDIAADVQHLFLIVPNSNWRRTGDRGSAPSSASPTAWEPSSTTRGARSTC</sequence>
<evidence type="ECO:0000313" key="3">
    <source>
        <dbReference type="Proteomes" id="UP001430172"/>
    </source>
</evidence>
<feature type="region of interest" description="Disordered" evidence="1">
    <location>
        <begin position="141"/>
        <end position="170"/>
    </location>
</feature>
<reference evidence="2" key="1">
    <citation type="submission" date="2021-02" db="EMBL/GenBank/DDBJ databases">
        <title>Phycicoccus sp. MQZ13P-5T, whole genome shotgun sequence.</title>
        <authorList>
            <person name="Tuo L."/>
        </authorList>
    </citation>
    <scope>NUCLEOTIDE SEQUENCE</scope>
    <source>
        <strain evidence="2">MQZ13P-5</strain>
    </source>
</reference>
<gene>
    <name evidence="2" type="ORF">JQN70_12615</name>
</gene>
<proteinExistence type="predicted"/>
<organism evidence="2 3">
    <name type="scientific">Phycicoccus sonneratiae</name>
    <dbReference type="NCBI Taxonomy" id="2807628"/>
    <lineage>
        <taxon>Bacteria</taxon>
        <taxon>Bacillati</taxon>
        <taxon>Actinomycetota</taxon>
        <taxon>Actinomycetes</taxon>
        <taxon>Micrococcales</taxon>
        <taxon>Intrasporangiaceae</taxon>
        <taxon>Phycicoccus</taxon>
    </lineage>
</organism>
<name>A0ABS2CN41_9MICO</name>
<keyword evidence="3" id="KW-1185">Reference proteome</keyword>
<accession>A0ABS2CN41</accession>
<dbReference type="EMBL" id="JAFDVD010000013">
    <property type="protein sequence ID" value="MBM6401235.1"/>
    <property type="molecule type" value="Genomic_DNA"/>
</dbReference>
<dbReference type="Proteomes" id="UP001430172">
    <property type="component" value="Unassembled WGS sequence"/>
</dbReference>
<dbReference type="RefSeq" id="WP_204131697.1">
    <property type="nucleotide sequence ID" value="NZ_JAFDVD010000013.1"/>
</dbReference>
<protein>
    <submittedName>
        <fullName evidence="2">Uncharacterized protein</fullName>
    </submittedName>
</protein>
<feature type="compositionally biased region" description="Polar residues" evidence="1">
    <location>
        <begin position="148"/>
        <end position="170"/>
    </location>
</feature>
<comment type="caution">
    <text evidence="2">The sequence shown here is derived from an EMBL/GenBank/DDBJ whole genome shotgun (WGS) entry which is preliminary data.</text>
</comment>
<evidence type="ECO:0000256" key="1">
    <source>
        <dbReference type="SAM" id="MobiDB-lite"/>
    </source>
</evidence>
<evidence type="ECO:0000313" key="2">
    <source>
        <dbReference type="EMBL" id="MBM6401235.1"/>
    </source>
</evidence>